<dbReference type="HOGENOM" id="CLU_061312_2_0_1"/>
<keyword evidence="4" id="KW-0804">Transcription</keyword>
<proteinExistence type="inferred from homology"/>
<sequence>MPAADISTNSSTDGWYTLEIQKMMHGFGDSKYSLKETAELVEKIVKEQLIQFLNVLSEVAVKINSKKIGIKEFLVLLRHSPVKLRRFCTYLQASGFKDLAKEDDLPKDIMTDFSDLHSGNKKLNSALAFLQHLDPSCYLCNVADPSKPFLLPDDALKERNERIERMTLAMEKGQYIEYSQAKSTSFKRGQPSGKFQDWLLKDSPAPEVALSATAWSILSYFAYETIAQIVDLAFIVRRDNMAGQVSDAVQRNTAPRVSPANADLFKVKGLK</sequence>
<organism evidence="7 8">
    <name type="scientific">Daphnia pulex</name>
    <name type="common">Water flea</name>
    <dbReference type="NCBI Taxonomy" id="6669"/>
    <lineage>
        <taxon>Eukaryota</taxon>
        <taxon>Metazoa</taxon>
        <taxon>Ecdysozoa</taxon>
        <taxon>Arthropoda</taxon>
        <taxon>Crustacea</taxon>
        <taxon>Branchiopoda</taxon>
        <taxon>Diplostraca</taxon>
        <taxon>Cladocera</taxon>
        <taxon>Anomopoda</taxon>
        <taxon>Daphniidae</taxon>
        <taxon>Daphnia</taxon>
    </lineage>
</organism>
<dbReference type="SUPFAM" id="SSF47113">
    <property type="entry name" value="Histone-fold"/>
    <property type="match status" value="1"/>
</dbReference>
<dbReference type="FunFam" id="1.10.20.10:FF:000023">
    <property type="entry name" value="transcription initiation protein SPT3 homolog"/>
    <property type="match status" value="1"/>
</dbReference>
<dbReference type="EMBL" id="GL732532">
    <property type="protein sequence ID" value="EFX85385.1"/>
    <property type="molecule type" value="Genomic_DNA"/>
</dbReference>
<dbReference type="Proteomes" id="UP000000305">
    <property type="component" value="Unassembled WGS sequence"/>
</dbReference>
<evidence type="ECO:0000256" key="1">
    <source>
        <dbReference type="ARBA" id="ARBA00004123"/>
    </source>
</evidence>
<evidence type="ECO:0000256" key="4">
    <source>
        <dbReference type="ARBA" id="ARBA00023163"/>
    </source>
</evidence>
<keyword evidence="2" id="KW-0805">Transcription regulation</keyword>
<protein>
    <submittedName>
        <fullName evidence="7">Uncharacterized protein</fullName>
    </submittedName>
</protein>
<keyword evidence="5" id="KW-0539">Nucleus</keyword>
<dbReference type="GO" id="GO:0000124">
    <property type="term" value="C:SAGA complex"/>
    <property type="evidence" value="ECO:0007669"/>
    <property type="project" value="UniProtKB-ARBA"/>
</dbReference>
<dbReference type="CDD" id="cd07978">
    <property type="entry name" value="HFD_TAF13"/>
    <property type="match status" value="1"/>
</dbReference>
<dbReference type="KEGG" id="dpx:DAPPUDRAFT_314211"/>
<dbReference type="STRING" id="6669.E9G4Z2"/>
<dbReference type="PhylomeDB" id="E9G4Z2"/>
<dbReference type="FunCoup" id="E9G4Z2">
    <property type="interactions" value="338"/>
</dbReference>
<dbReference type="GO" id="GO:0003713">
    <property type="term" value="F:transcription coactivator activity"/>
    <property type="evidence" value="ECO:0000318"/>
    <property type="project" value="GO_Central"/>
</dbReference>
<accession>E9G4Z2</accession>
<dbReference type="Gene3D" id="1.10.20.10">
    <property type="entry name" value="Histone, subunit A"/>
    <property type="match status" value="1"/>
</dbReference>
<dbReference type="GO" id="GO:0006357">
    <property type="term" value="P:regulation of transcription by RNA polymerase II"/>
    <property type="evidence" value="ECO:0007669"/>
    <property type="project" value="UniProtKB-ARBA"/>
</dbReference>
<keyword evidence="3" id="KW-0010">Activator</keyword>
<comment type="subcellular location">
    <subcellularLocation>
        <location evidence="1">Nucleus</location>
    </subcellularLocation>
</comment>
<dbReference type="AlphaFoldDB" id="E9G4Z2"/>
<gene>
    <name evidence="7" type="ORF">DAPPUDRAFT_314211</name>
</gene>
<dbReference type="GO" id="GO:0046982">
    <property type="term" value="F:protein heterodimerization activity"/>
    <property type="evidence" value="ECO:0007669"/>
    <property type="project" value="InterPro"/>
</dbReference>
<evidence type="ECO:0000256" key="2">
    <source>
        <dbReference type="ARBA" id="ARBA00023015"/>
    </source>
</evidence>
<dbReference type="InParanoid" id="E9G4Z2"/>
<evidence type="ECO:0000313" key="7">
    <source>
        <dbReference type="EMBL" id="EFX85385.1"/>
    </source>
</evidence>
<keyword evidence="8" id="KW-1185">Reference proteome</keyword>
<dbReference type="PANTHER" id="PTHR11380">
    <property type="entry name" value="TRANSCRIPTION INITIATION FACTOR TFIID/SUPT3-RELATED"/>
    <property type="match status" value="1"/>
</dbReference>
<name>E9G4Z2_DAPPU</name>
<comment type="similarity">
    <text evidence="6">Belongs to the SPT3 family.</text>
</comment>
<dbReference type="GO" id="GO:0005634">
    <property type="term" value="C:nucleus"/>
    <property type="evidence" value="ECO:0007669"/>
    <property type="project" value="UniProtKB-SubCell"/>
</dbReference>
<dbReference type="GO" id="GO:0006366">
    <property type="term" value="P:transcription by RNA polymerase II"/>
    <property type="evidence" value="ECO:0007669"/>
    <property type="project" value="InterPro"/>
</dbReference>
<dbReference type="OMA" id="QFMFNEQ"/>
<dbReference type="PANTHER" id="PTHR11380:SF16">
    <property type="entry name" value="TRANSCRIPTION INITIATION PROTEIN SPT3 HOMOLOG"/>
    <property type="match status" value="1"/>
</dbReference>
<evidence type="ECO:0000256" key="3">
    <source>
        <dbReference type="ARBA" id="ARBA00023159"/>
    </source>
</evidence>
<evidence type="ECO:0000256" key="6">
    <source>
        <dbReference type="ARBA" id="ARBA00061274"/>
    </source>
</evidence>
<evidence type="ECO:0000256" key="5">
    <source>
        <dbReference type="ARBA" id="ARBA00023242"/>
    </source>
</evidence>
<dbReference type="InterPro" id="IPR009072">
    <property type="entry name" value="Histone-fold"/>
</dbReference>
<evidence type="ECO:0000313" key="8">
    <source>
        <dbReference type="Proteomes" id="UP000000305"/>
    </source>
</evidence>
<dbReference type="OrthoDB" id="440760at2759"/>
<dbReference type="Pfam" id="PF02269">
    <property type="entry name" value="TFIID-18kDa"/>
    <property type="match status" value="1"/>
</dbReference>
<dbReference type="InterPro" id="IPR003195">
    <property type="entry name" value="TFIID_TAF13"/>
</dbReference>
<reference evidence="7 8" key="1">
    <citation type="journal article" date="2011" name="Science">
        <title>The ecoresponsive genome of Daphnia pulex.</title>
        <authorList>
            <person name="Colbourne J.K."/>
            <person name="Pfrender M.E."/>
            <person name="Gilbert D."/>
            <person name="Thomas W.K."/>
            <person name="Tucker A."/>
            <person name="Oakley T.H."/>
            <person name="Tokishita S."/>
            <person name="Aerts A."/>
            <person name="Arnold G.J."/>
            <person name="Basu M.K."/>
            <person name="Bauer D.J."/>
            <person name="Caceres C.E."/>
            <person name="Carmel L."/>
            <person name="Casola C."/>
            <person name="Choi J.H."/>
            <person name="Detter J.C."/>
            <person name="Dong Q."/>
            <person name="Dusheyko S."/>
            <person name="Eads B.D."/>
            <person name="Frohlich T."/>
            <person name="Geiler-Samerotte K.A."/>
            <person name="Gerlach D."/>
            <person name="Hatcher P."/>
            <person name="Jogdeo S."/>
            <person name="Krijgsveld J."/>
            <person name="Kriventseva E.V."/>
            <person name="Kultz D."/>
            <person name="Laforsch C."/>
            <person name="Lindquist E."/>
            <person name="Lopez J."/>
            <person name="Manak J.R."/>
            <person name="Muller J."/>
            <person name="Pangilinan J."/>
            <person name="Patwardhan R.P."/>
            <person name="Pitluck S."/>
            <person name="Pritham E.J."/>
            <person name="Rechtsteiner A."/>
            <person name="Rho M."/>
            <person name="Rogozin I.B."/>
            <person name="Sakarya O."/>
            <person name="Salamov A."/>
            <person name="Schaack S."/>
            <person name="Shapiro H."/>
            <person name="Shiga Y."/>
            <person name="Skalitzky C."/>
            <person name="Smith Z."/>
            <person name="Souvorov A."/>
            <person name="Sung W."/>
            <person name="Tang Z."/>
            <person name="Tsuchiya D."/>
            <person name="Tu H."/>
            <person name="Vos H."/>
            <person name="Wang M."/>
            <person name="Wolf Y.I."/>
            <person name="Yamagata H."/>
            <person name="Yamada T."/>
            <person name="Ye Y."/>
            <person name="Shaw J.R."/>
            <person name="Andrews J."/>
            <person name="Crease T.J."/>
            <person name="Tang H."/>
            <person name="Lucas S.M."/>
            <person name="Robertson H.M."/>
            <person name="Bork P."/>
            <person name="Koonin E.V."/>
            <person name="Zdobnov E.M."/>
            <person name="Grigoriev I.V."/>
            <person name="Lynch M."/>
            <person name="Boore J.L."/>
        </authorList>
    </citation>
    <scope>NUCLEOTIDE SEQUENCE [LARGE SCALE GENOMIC DNA]</scope>
</reference>
<dbReference type="eggNOG" id="KOG3902">
    <property type="taxonomic scope" value="Eukaryota"/>
</dbReference>